<evidence type="ECO:0000313" key="1">
    <source>
        <dbReference type="EMBL" id="KAA5172316.1"/>
    </source>
</evidence>
<protein>
    <submittedName>
        <fullName evidence="1">Uncharacterized protein</fullName>
    </submittedName>
</protein>
<reference evidence="1 2" key="1">
    <citation type="journal article" date="2019" name="Nat. Med.">
        <title>A library of human gut bacterial isolates paired with longitudinal multiomics data enables mechanistic microbiome research.</title>
        <authorList>
            <person name="Poyet M."/>
            <person name="Groussin M."/>
            <person name="Gibbons S.M."/>
            <person name="Avila-Pacheco J."/>
            <person name="Jiang X."/>
            <person name="Kearney S.M."/>
            <person name="Perrotta A.R."/>
            <person name="Berdy B."/>
            <person name="Zhao S."/>
            <person name="Lieberman T.D."/>
            <person name="Swanson P.K."/>
            <person name="Smith M."/>
            <person name="Roesemann S."/>
            <person name="Alexander J.E."/>
            <person name="Rich S.A."/>
            <person name="Livny J."/>
            <person name="Vlamakis H."/>
            <person name="Clish C."/>
            <person name="Bullock K."/>
            <person name="Deik A."/>
            <person name="Scott J."/>
            <person name="Pierce K.A."/>
            <person name="Xavier R.J."/>
            <person name="Alm E.J."/>
        </authorList>
    </citation>
    <scope>NUCLEOTIDE SEQUENCE [LARGE SCALE GENOMIC DNA]</scope>
    <source>
        <strain evidence="1 2">BIOML-A7</strain>
    </source>
</reference>
<dbReference type="RefSeq" id="WP_032543962.1">
    <property type="nucleotide sequence ID" value="NZ_CP036539.1"/>
</dbReference>
<name>A0A5E8K1C5_BACFG</name>
<gene>
    <name evidence="1" type="ORF">F2Z29_14700</name>
</gene>
<comment type="caution">
    <text evidence="1">The sequence shown here is derived from an EMBL/GenBank/DDBJ whole genome shotgun (WGS) entry which is preliminary data.</text>
</comment>
<evidence type="ECO:0000313" key="2">
    <source>
        <dbReference type="Proteomes" id="UP000436803"/>
    </source>
</evidence>
<sequence>MIIKRLVNKFIAIFFHYPMMRNYYRTREEAISRYNLSNASVKSKDRACVIFMADGLIKQGGLADRLRGIVSLYKFCKENDLVFTINFSVPFNLQEFLRPNFYDWTISPSEISYSSSRYRVVVVIPKEAKGHWYDQQFQKEQLLSKLCSNNMQYHVYTNIDLVGFEFGSLFKELFSPSPKLQVALDRHLKTLGTEYVSLSYRFLDILGDFKDTIDYNLSKKERENILKKCVNSVREMLKKYSGISHILVTSDSQTFLSQIKDIPRVYVVEGVISHVDDSTANSGHLKTFVDFYLISNARKIFLMRTKEMYKSSFARTAALINSVPFEEIEL</sequence>
<proteinExistence type="predicted"/>
<dbReference type="Proteomes" id="UP000436803">
    <property type="component" value="Unassembled WGS sequence"/>
</dbReference>
<accession>A0A5E8K1C5</accession>
<organism evidence="1 2">
    <name type="scientific">Bacteroides fragilis</name>
    <dbReference type="NCBI Taxonomy" id="817"/>
    <lineage>
        <taxon>Bacteria</taxon>
        <taxon>Pseudomonadati</taxon>
        <taxon>Bacteroidota</taxon>
        <taxon>Bacteroidia</taxon>
        <taxon>Bacteroidales</taxon>
        <taxon>Bacteroidaceae</taxon>
        <taxon>Bacteroides</taxon>
    </lineage>
</organism>
<dbReference type="EMBL" id="VWAW01000012">
    <property type="protein sequence ID" value="KAA5172316.1"/>
    <property type="molecule type" value="Genomic_DNA"/>
</dbReference>
<dbReference type="AlphaFoldDB" id="A0A5E8K1C5"/>